<gene>
    <name evidence="7" type="ORF">J8273_5304</name>
</gene>
<keyword evidence="1" id="KW-0805">Transcription regulation</keyword>
<dbReference type="Proteomes" id="UP000717585">
    <property type="component" value="Unassembled WGS sequence"/>
</dbReference>
<feature type="transmembrane region" description="Helical" evidence="5">
    <location>
        <begin position="129"/>
        <end position="146"/>
    </location>
</feature>
<dbReference type="OrthoDB" id="10253401at2759"/>
<keyword evidence="5" id="KW-0472">Membrane</keyword>
<evidence type="ECO:0000256" key="4">
    <source>
        <dbReference type="SAM" id="MobiDB-lite"/>
    </source>
</evidence>
<dbReference type="Pfam" id="PF03151">
    <property type="entry name" value="TPT"/>
    <property type="match status" value="1"/>
</dbReference>
<feature type="region of interest" description="Disordered" evidence="4">
    <location>
        <begin position="363"/>
        <end position="382"/>
    </location>
</feature>
<name>A0A8J6ATX0_9EUKA</name>
<dbReference type="GO" id="GO:0003677">
    <property type="term" value="F:DNA binding"/>
    <property type="evidence" value="ECO:0007669"/>
    <property type="project" value="UniProtKB-KW"/>
</dbReference>
<dbReference type="Gene3D" id="1.10.260.40">
    <property type="entry name" value="lambda repressor-like DNA-binding domains"/>
    <property type="match status" value="1"/>
</dbReference>
<evidence type="ECO:0000313" key="8">
    <source>
        <dbReference type="Proteomes" id="UP000717585"/>
    </source>
</evidence>
<dbReference type="SMART" id="SM00530">
    <property type="entry name" value="HTH_XRE"/>
    <property type="match status" value="1"/>
</dbReference>
<dbReference type="CDD" id="cd00093">
    <property type="entry name" value="HTH_XRE"/>
    <property type="match status" value="1"/>
</dbReference>
<dbReference type="InterPro" id="IPR001387">
    <property type="entry name" value="Cro/C1-type_HTH"/>
</dbReference>
<organism evidence="7 8">
    <name type="scientific">Carpediemonas membranifera</name>
    <dbReference type="NCBI Taxonomy" id="201153"/>
    <lineage>
        <taxon>Eukaryota</taxon>
        <taxon>Metamonada</taxon>
        <taxon>Carpediemonas-like organisms</taxon>
        <taxon>Carpediemonas</taxon>
    </lineage>
</organism>
<feature type="transmembrane region" description="Helical" evidence="5">
    <location>
        <begin position="253"/>
        <end position="277"/>
    </location>
</feature>
<feature type="transmembrane region" description="Helical" evidence="5">
    <location>
        <begin position="153"/>
        <end position="175"/>
    </location>
</feature>
<dbReference type="Pfam" id="PF01381">
    <property type="entry name" value="HTH_3"/>
    <property type="match status" value="1"/>
</dbReference>
<sequence length="563" mass="62364">MAPERLKQLVAQKGFVWIYDYSLGFIYLANATIMPLYNYLCYRGHHHAVRPFPYPVTFTAIQLFATCAFMTVANIALHFLRPHRHGSSWVLGRGLLVKLSMLFMPAAIFAGNMSMMNMGLMKTSVSVHVLLRGSEIVWIILMAWILQKERPRVLTVACIALLFVGTALVSLQLLLSNGLGSLGLGALLMNMLPTMIAPAYSVLLKWTIQRLKLEGYQMHPTETTALVIGLTATVMICPTPWLEPGAAVELLHIHLPLFIVLCFGCVLTCTFKFVMIAMLDRQHVITVGIVGQMKIIPQVIMDVLFFKNYPCTVLMVLGTGVNVVGALSYAVLEWLGLTYRGNEPVHKPASTADDLDPLLGDEGSLNGKVNTEGPDPARTSDLRWPVSQDREEMSSAQVPLPYHWEKYWAAISRIDLPKKSLRQRKQQMQFQGGVDDKVVFLGKKNYNKSTAKTKQDVDAARRAGKSVTTTMKAAGATQGRGLGPANAKKIEETDIGAVKRVSRAQAQAIIQGRNAKKLTQKEFAQRMNVQPTVIGEYETCKAKPDQRLLAKMEKVLGVKIQGL</sequence>
<dbReference type="PROSITE" id="PS50943">
    <property type="entry name" value="HTH_CROC1"/>
    <property type="match status" value="1"/>
</dbReference>
<accession>A0A8J6ATX0</accession>
<feature type="region of interest" description="Disordered" evidence="4">
    <location>
        <begin position="452"/>
        <end position="485"/>
    </location>
</feature>
<keyword evidence="2" id="KW-0238">DNA-binding</keyword>
<dbReference type="GO" id="GO:0005634">
    <property type="term" value="C:nucleus"/>
    <property type="evidence" value="ECO:0007669"/>
    <property type="project" value="TreeGrafter"/>
</dbReference>
<dbReference type="SUPFAM" id="SSF103481">
    <property type="entry name" value="Multidrug resistance efflux transporter EmrE"/>
    <property type="match status" value="1"/>
</dbReference>
<feature type="transmembrane region" description="Helical" evidence="5">
    <location>
        <begin position="181"/>
        <end position="203"/>
    </location>
</feature>
<reference evidence="7" key="1">
    <citation type="submission" date="2021-05" db="EMBL/GenBank/DDBJ databases">
        <title>A free-living protist that lacks canonical eukaryotic 1 DNA replication and segregation systems.</title>
        <authorList>
            <person name="Salas-Leiva D.E."/>
            <person name="Tromer E.C."/>
            <person name="Curtis B.A."/>
            <person name="Jerlstrom-Hultqvist J."/>
            <person name="Kolisko M."/>
            <person name="Yi Z."/>
            <person name="Salas-Leiva J.S."/>
            <person name="Gallot-Lavallee L."/>
            <person name="Kops G.J.P.L."/>
            <person name="Archibald J.M."/>
            <person name="Simpson A.G.B."/>
            <person name="Roger A.J."/>
        </authorList>
    </citation>
    <scope>NUCLEOTIDE SEQUENCE</scope>
    <source>
        <strain evidence="7">BICM</strain>
    </source>
</reference>
<evidence type="ECO:0000256" key="1">
    <source>
        <dbReference type="ARBA" id="ARBA00023015"/>
    </source>
</evidence>
<feature type="transmembrane region" description="Helical" evidence="5">
    <location>
        <begin position="21"/>
        <end position="40"/>
    </location>
</feature>
<feature type="transmembrane region" description="Helical" evidence="5">
    <location>
        <begin position="52"/>
        <end position="77"/>
    </location>
</feature>
<feature type="transmembrane region" description="Helical" evidence="5">
    <location>
        <begin position="89"/>
        <end position="109"/>
    </location>
</feature>
<dbReference type="InterPro" id="IPR010982">
    <property type="entry name" value="Lambda_DNA-bd_dom_sf"/>
</dbReference>
<keyword evidence="5" id="KW-0812">Transmembrane</keyword>
<feature type="domain" description="HTH cro/C1-type" evidence="6">
    <location>
        <begin position="509"/>
        <end position="563"/>
    </location>
</feature>
<keyword evidence="5" id="KW-1133">Transmembrane helix</keyword>
<dbReference type="InterPro" id="IPR037185">
    <property type="entry name" value="EmrE-like"/>
</dbReference>
<evidence type="ECO:0000256" key="2">
    <source>
        <dbReference type="ARBA" id="ARBA00023125"/>
    </source>
</evidence>
<evidence type="ECO:0000256" key="3">
    <source>
        <dbReference type="ARBA" id="ARBA00023163"/>
    </source>
</evidence>
<feature type="transmembrane region" description="Helical" evidence="5">
    <location>
        <begin position="312"/>
        <end position="332"/>
    </location>
</feature>
<evidence type="ECO:0000256" key="5">
    <source>
        <dbReference type="SAM" id="Phobius"/>
    </source>
</evidence>
<keyword evidence="3" id="KW-0804">Transcription</keyword>
<dbReference type="AlphaFoldDB" id="A0A8J6ATX0"/>
<proteinExistence type="predicted"/>
<dbReference type="PANTHER" id="PTHR10245">
    <property type="entry name" value="ENDOTHELIAL DIFFERENTIATION-RELATED FACTOR 1 MULTIPROTEIN BRIDGING FACTOR 1"/>
    <property type="match status" value="1"/>
</dbReference>
<protein>
    <submittedName>
        <fullName evidence="7">Helix-turn-helix protein</fullName>
    </submittedName>
</protein>
<dbReference type="InterPro" id="IPR004853">
    <property type="entry name" value="Sugar_P_trans_dom"/>
</dbReference>
<feature type="transmembrane region" description="Helical" evidence="5">
    <location>
        <begin position="224"/>
        <end position="241"/>
    </location>
</feature>
<dbReference type="SUPFAM" id="SSF47413">
    <property type="entry name" value="lambda repressor-like DNA-binding domains"/>
    <property type="match status" value="1"/>
</dbReference>
<dbReference type="PANTHER" id="PTHR10245:SF15">
    <property type="entry name" value="ENDOTHELIAL DIFFERENTIATION-RELATED FACTOR 1"/>
    <property type="match status" value="1"/>
</dbReference>
<evidence type="ECO:0000259" key="6">
    <source>
        <dbReference type="PROSITE" id="PS50943"/>
    </source>
</evidence>
<keyword evidence="8" id="KW-1185">Reference proteome</keyword>
<evidence type="ECO:0000313" key="7">
    <source>
        <dbReference type="EMBL" id="KAG9392315.1"/>
    </source>
</evidence>
<dbReference type="InterPro" id="IPR013729">
    <property type="entry name" value="MBF1_N"/>
</dbReference>
<dbReference type="Pfam" id="PF08523">
    <property type="entry name" value="MBF1"/>
    <property type="match status" value="1"/>
</dbReference>
<dbReference type="EMBL" id="JAHDYR010000038">
    <property type="protein sequence ID" value="KAG9392315.1"/>
    <property type="molecule type" value="Genomic_DNA"/>
</dbReference>
<comment type="caution">
    <text evidence="7">The sequence shown here is derived from an EMBL/GenBank/DDBJ whole genome shotgun (WGS) entry which is preliminary data.</text>
</comment>